<reference evidence="2 3" key="1">
    <citation type="submission" date="2019-12" db="EMBL/GenBank/DDBJ databases">
        <title>Streptomyces sp. strain T44 isolated from rhizosphere soil of Broussonetia papyrifera.</title>
        <authorList>
            <person name="Mo P."/>
        </authorList>
    </citation>
    <scope>NUCLEOTIDE SEQUENCE [LARGE SCALE GENOMIC DNA]</scope>
    <source>
        <strain evidence="2 3">T44</strain>
    </source>
</reference>
<evidence type="ECO:0000313" key="3">
    <source>
        <dbReference type="Proteomes" id="UP000436138"/>
    </source>
</evidence>
<keyword evidence="1" id="KW-0472">Membrane</keyword>
<keyword evidence="1" id="KW-1133">Transmembrane helix</keyword>
<dbReference type="Proteomes" id="UP000436138">
    <property type="component" value="Chromosome"/>
</dbReference>
<dbReference type="RefSeq" id="WP_158926678.1">
    <property type="nucleotide sequence ID" value="NZ_CP047020.1"/>
</dbReference>
<evidence type="ECO:0000256" key="1">
    <source>
        <dbReference type="SAM" id="Phobius"/>
    </source>
</evidence>
<proteinExistence type="predicted"/>
<accession>A0A6I6N4T2</accession>
<name>A0A6I6N4T2_9ACTN</name>
<protein>
    <submittedName>
        <fullName evidence="2">Uncharacterized protein</fullName>
    </submittedName>
</protein>
<gene>
    <name evidence="2" type="ORF">GQF42_35040</name>
</gene>
<dbReference type="KEGG" id="sbro:GQF42_35040"/>
<sequence length="148" mass="16102">MSADWVIGACWRCDDTDVPVVWVGPATSCGQHAPVYLCEDCLIALERRILTHFLEDQPGPPLATTIAPAHTVPPMRFPMEHLPTGWPPVQRVSIELGLFGLRAQADGRTGREAWRIISERHPRVALAAAGTSALMFACLVVIAVRLAA</sequence>
<feature type="transmembrane region" description="Helical" evidence="1">
    <location>
        <begin position="124"/>
        <end position="147"/>
    </location>
</feature>
<keyword evidence="3" id="KW-1185">Reference proteome</keyword>
<dbReference type="EMBL" id="CP047020">
    <property type="protein sequence ID" value="QHA07823.1"/>
    <property type="molecule type" value="Genomic_DNA"/>
</dbReference>
<organism evidence="2 3">
    <name type="scientific">Streptomyces broussonetiae</name>
    <dbReference type="NCBI Taxonomy" id="2686304"/>
    <lineage>
        <taxon>Bacteria</taxon>
        <taxon>Bacillati</taxon>
        <taxon>Actinomycetota</taxon>
        <taxon>Actinomycetes</taxon>
        <taxon>Kitasatosporales</taxon>
        <taxon>Streptomycetaceae</taxon>
        <taxon>Streptomyces</taxon>
    </lineage>
</organism>
<dbReference type="AlphaFoldDB" id="A0A6I6N4T2"/>
<keyword evidence="1" id="KW-0812">Transmembrane</keyword>
<evidence type="ECO:0000313" key="2">
    <source>
        <dbReference type="EMBL" id="QHA07823.1"/>
    </source>
</evidence>